<dbReference type="GO" id="GO:0016491">
    <property type="term" value="F:oxidoreductase activity"/>
    <property type="evidence" value="ECO:0007669"/>
    <property type="project" value="InterPro"/>
</dbReference>
<dbReference type="Proteomes" id="UP000012960">
    <property type="component" value="Unplaced"/>
</dbReference>
<evidence type="ECO:0000313" key="3">
    <source>
        <dbReference type="Proteomes" id="UP000012960"/>
    </source>
</evidence>
<dbReference type="Gene3D" id="3.20.20.100">
    <property type="entry name" value="NADP-dependent oxidoreductase domain"/>
    <property type="match status" value="1"/>
</dbReference>
<dbReference type="PANTHER" id="PTHR11732">
    <property type="entry name" value="ALDO/KETO REDUCTASE"/>
    <property type="match status" value="1"/>
</dbReference>
<evidence type="ECO:0000313" key="2">
    <source>
        <dbReference type="EnsemblPlants" id="Ma08_p18820.1"/>
    </source>
</evidence>
<reference evidence="1" key="1">
    <citation type="submission" date="2021-03" db="EMBL/GenBank/DDBJ databases">
        <authorList>
            <consortium name="Genoscope - CEA"/>
            <person name="William W."/>
        </authorList>
    </citation>
    <scope>NUCLEOTIDE SEQUENCE</scope>
    <source>
        <strain evidence="1">Doubled-haploid Pahang</strain>
    </source>
</reference>
<protein>
    <submittedName>
        <fullName evidence="1">(wild Malaysian banana) hypothetical protein</fullName>
    </submittedName>
</protein>
<proteinExistence type="predicted"/>
<gene>
    <name evidence="1" type="ORF">GSMUA_98980.1</name>
</gene>
<evidence type="ECO:0000313" key="1">
    <source>
        <dbReference type="EMBL" id="CAG1831863.1"/>
    </source>
</evidence>
<dbReference type="Gramene" id="Ma08_t18820.1">
    <property type="protein sequence ID" value="Ma08_p18820.1"/>
    <property type="gene ID" value="Ma08_g18820"/>
</dbReference>
<organism evidence="2 3">
    <name type="scientific">Musa acuminata subsp. malaccensis</name>
    <name type="common">Wild banana</name>
    <name type="synonym">Musa malaccensis</name>
    <dbReference type="NCBI Taxonomy" id="214687"/>
    <lineage>
        <taxon>Eukaryota</taxon>
        <taxon>Viridiplantae</taxon>
        <taxon>Streptophyta</taxon>
        <taxon>Embryophyta</taxon>
        <taxon>Tracheophyta</taxon>
        <taxon>Spermatophyta</taxon>
        <taxon>Magnoliopsida</taxon>
        <taxon>Liliopsida</taxon>
        <taxon>Zingiberales</taxon>
        <taxon>Musaceae</taxon>
        <taxon>Musa</taxon>
    </lineage>
</organism>
<dbReference type="InterPro" id="IPR036812">
    <property type="entry name" value="NAD(P)_OxRdtase_dom_sf"/>
</dbReference>
<dbReference type="AlphaFoldDB" id="A0A804K872"/>
<reference evidence="2" key="2">
    <citation type="submission" date="2021-05" db="UniProtKB">
        <authorList>
            <consortium name="EnsemblPlants"/>
        </authorList>
    </citation>
    <scope>IDENTIFICATION</scope>
    <source>
        <strain evidence="2">subsp. malaccensis</strain>
    </source>
</reference>
<accession>A0A804K872</accession>
<dbReference type="EMBL" id="HG996472">
    <property type="protein sequence ID" value="CAG1831863.1"/>
    <property type="molecule type" value="Genomic_DNA"/>
</dbReference>
<dbReference type="InParanoid" id="A0A804K872"/>
<dbReference type="InterPro" id="IPR020471">
    <property type="entry name" value="AKR"/>
</dbReference>
<dbReference type="EnsemblPlants" id="Ma08_t18820.1">
    <property type="protein sequence ID" value="Ma08_p18820.1"/>
    <property type="gene ID" value="Ma08_g18820"/>
</dbReference>
<dbReference type="SUPFAM" id="SSF51430">
    <property type="entry name" value="NAD(P)-linked oxidoreductase"/>
    <property type="match status" value="1"/>
</dbReference>
<name>A0A804K872_MUSAM</name>
<sequence length="94" mass="10147">MADDALLSNSDFIVLIVYIYTSPPSCGAATPTLISSSPPSKRLFATCSWTSIGVSNFSSKKLETLLSIAKIPPADNQDTVEVNPLWQQQKLRCG</sequence>
<keyword evidence="3" id="KW-1185">Reference proteome</keyword>